<dbReference type="Proteomes" id="UP000005018">
    <property type="component" value="Chromosome 1"/>
</dbReference>
<reference evidence="3 4" key="1">
    <citation type="journal article" date="2012" name="PLoS ONE">
        <title>Sequence and analysis of the genome of the pathogenic yeast Candida orthopsilosis.</title>
        <authorList>
            <person name="Riccombeni A."/>
            <person name="Vidanes G."/>
            <person name="Proux-Wera E."/>
            <person name="Wolfe K.H."/>
            <person name="Butler G."/>
        </authorList>
    </citation>
    <scope>NUCLEOTIDE SEQUENCE [LARGE SCALE GENOMIC DNA]</scope>
    <source>
        <strain evidence="3 4">Co 90-125</strain>
    </source>
</reference>
<evidence type="ECO:0000313" key="4">
    <source>
        <dbReference type="Proteomes" id="UP000005018"/>
    </source>
</evidence>
<proteinExistence type="predicted"/>
<feature type="signal peptide" evidence="2">
    <location>
        <begin position="1"/>
        <end position="24"/>
    </location>
</feature>
<dbReference type="KEGG" id="cot:CORT_0A05150"/>
<evidence type="ECO:0000256" key="2">
    <source>
        <dbReference type="SAM" id="SignalP"/>
    </source>
</evidence>
<feature type="chain" id="PRO_5003616454" evidence="2">
    <location>
        <begin position="25"/>
        <end position="342"/>
    </location>
</feature>
<keyword evidence="2" id="KW-0732">Signal</keyword>
<dbReference type="EMBL" id="HE681719">
    <property type="protein sequence ID" value="CCG20903.1"/>
    <property type="molecule type" value="Genomic_DNA"/>
</dbReference>
<name>H8WXV6_CANO9</name>
<dbReference type="HOGENOM" id="CLU_743931_0_0_1"/>
<dbReference type="AlphaFoldDB" id="H8WXV6"/>
<keyword evidence="4" id="KW-1185">Reference proteome</keyword>
<dbReference type="RefSeq" id="XP_003866343.1">
    <property type="nucleotide sequence ID" value="XM_003866295.1"/>
</dbReference>
<gene>
    <name evidence="3" type="ORF">CORT_0A05150</name>
</gene>
<dbReference type="GeneID" id="14537143"/>
<sequence length="342" mass="38634">MRVFYISILACGFTISNCMGYSHASSYSEEKHIVHDFDQEEIHSWYFYDEDHLTQSKLWEDINKGPEGFNQTVIHFNKTNQTLMLTSMHPPTFYQVDLELIGVFADDDTKELDILLPANETATMLMMDAEENILKLPSPIGENVILTSLLMSYGVEEFSLADFTNGTIPIEVGSDDDEFEMQAKKLLKLLLLPLKLLKKLLLLIKFLICLPFLIIKKIILLPFLLIKKLFMLLKKKVLISIKVKITAVVVKAKGTASDVVEKTIDVTVVVVVSIKKVVIKTATKIDYDVKKVATKVKMTKDMIIDKAIMEKIKMNGKVDEKVGHALTQAERTREKLFGGGGD</sequence>
<organism evidence="3 4">
    <name type="scientific">Candida orthopsilosis (strain 90-125)</name>
    <name type="common">Yeast</name>
    <dbReference type="NCBI Taxonomy" id="1136231"/>
    <lineage>
        <taxon>Eukaryota</taxon>
        <taxon>Fungi</taxon>
        <taxon>Dikarya</taxon>
        <taxon>Ascomycota</taxon>
        <taxon>Saccharomycotina</taxon>
        <taxon>Pichiomycetes</taxon>
        <taxon>Debaryomycetaceae</taxon>
        <taxon>Candida/Lodderomyces clade</taxon>
        <taxon>Candida</taxon>
    </lineage>
</organism>
<keyword evidence="1" id="KW-0472">Membrane</keyword>
<accession>H8WXV6</accession>
<dbReference type="OrthoDB" id="4025369at2759"/>
<keyword evidence="1" id="KW-1133">Transmembrane helix</keyword>
<keyword evidence="1" id="KW-0812">Transmembrane</keyword>
<protein>
    <submittedName>
        <fullName evidence="3">Uncharacterized protein</fullName>
    </submittedName>
</protein>
<evidence type="ECO:0000256" key="1">
    <source>
        <dbReference type="SAM" id="Phobius"/>
    </source>
</evidence>
<evidence type="ECO:0000313" key="3">
    <source>
        <dbReference type="EMBL" id="CCG20903.1"/>
    </source>
</evidence>
<feature type="transmembrane region" description="Helical" evidence="1">
    <location>
        <begin position="200"/>
        <end position="226"/>
    </location>
</feature>